<evidence type="ECO:0000313" key="1">
    <source>
        <dbReference type="EMBL" id="MBB5534966.1"/>
    </source>
</evidence>
<accession>A0A7W8X7U2</accession>
<keyword evidence="2" id="KW-1185">Reference proteome</keyword>
<reference evidence="1 2" key="1">
    <citation type="submission" date="2020-08" db="EMBL/GenBank/DDBJ databases">
        <title>Genomic Encyclopedia of Type Strains, Phase IV (KMG-V): Genome sequencing to study the core and pangenomes of soil and plant-associated prokaryotes.</title>
        <authorList>
            <person name="Whitman W."/>
        </authorList>
    </citation>
    <scope>NUCLEOTIDE SEQUENCE [LARGE SCALE GENOMIC DNA]</scope>
    <source>
        <strain evidence="1 2">SEMIA 4084</strain>
    </source>
</reference>
<evidence type="ECO:0000313" key="2">
    <source>
        <dbReference type="Proteomes" id="UP000585507"/>
    </source>
</evidence>
<name>A0A7W8X7U2_9HYPH</name>
<comment type="caution">
    <text evidence="1">The sequence shown here is derived from an EMBL/GenBank/DDBJ whole genome shotgun (WGS) entry which is preliminary data.</text>
</comment>
<sequence length="67" mass="7470">MAFFSLEHASAPRHSSLVSSLVGLRARAVASWQRHRAERVLESLSYDTLKDIGFPSIDMARKDTPAK</sequence>
<gene>
    <name evidence="1" type="ORF">GGD55_001649</name>
</gene>
<dbReference type="Proteomes" id="UP000585507">
    <property type="component" value="Unassembled WGS sequence"/>
</dbReference>
<dbReference type="EMBL" id="JACHBK010000003">
    <property type="protein sequence ID" value="MBB5534966.1"/>
    <property type="molecule type" value="Genomic_DNA"/>
</dbReference>
<organism evidence="1 2">
    <name type="scientific">Rhizobium giardinii</name>
    <dbReference type="NCBI Taxonomy" id="56731"/>
    <lineage>
        <taxon>Bacteria</taxon>
        <taxon>Pseudomonadati</taxon>
        <taxon>Pseudomonadota</taxon>
        <taxon>Alphaproteobacteria</taxon>
        <taxon>Hyphomicrobiales</taxon>
        <taxon>Rhizobiaceae</taxon>
        <taxon>Rhizobium/Agrobacterium group</taxon>
        <taxon>Rhizobium</taxon>
    </lineage>
</organism>
<dbReference type="AlphaFoldDB" id="A0A7W8X7U2"/>
<dbReference type="RefSeq" id="WP_018324464.1">
    <property type="nucleotide sequence ID" value="NZ_JACHBK010000003.1"/>
</dbReference>
<proteinExistence type="predicted"/>
<protein>
    <submittedName>
        <fullName evidence="1">Uncharacterized protein YjiS (DUF1127 family)</fullName>
    </submittedName>
</protein>